<name>A0A402A091_9CHLR</name>
<protein>
    <submittedName>
        <fullName evidence="1">Uncharacterized protein</fullName>
    </submittedName>
</protein>
<evidence type="ECO:0000313" key="1">
    <source>
        <dbReference type="EMBL" id="GCE12479.1"/>
    </source>
</evidence>
<comment type="caution">
    <text evidence="1">The sequence shown here is derived from an EMBL/GenBank/DDBJ whole genome shotgun (WGS) entry which is preliminary data.</text>
</comment>
<dbReference type="AlphaFoldDB" id="A0A402A091"/>
<sequence length="295" mass="34043">MGYNTSFTGTFRFNRFLRPEHKAYLHRFAEIRHEALHEEKLNDYPDPLREAVGLPIGKYGMYFTGFIDPKGVGDDILLGYCNSSEIYNIPDLLIRSPEAFWIPSTFCQWEPTVDGRGIEANGDKFYRYVDWLHFLLNHFLIPWGYELSGTVSYEGEQGEHGRIIVSKNEVQVIVDGASLVPRSKEGPEFDEVPKTHWMTLGSVSDAARQALLEAGATVVDLYEEPPVVLVGIPYDWNYYERFGRVDLSIWTTEGIWLDSKQLRLEWSHNNFPGRLWGGFPRQRLILPDEPYESLE</sequence>
<dbReference type="EMBL" id="BIFR01000001">
    <property type="protein sequence ID" value="GCE12479.1"/>
    <property type="molecule type" value="Genomic_DNA"/>
</dbReference>
<accession>A0A402A091</accession>
<dbReference type="Proteomes" id="UP000287352">
    <property type="component" value="Unassembled WGS sequence"/>
</dbReference>
<dbReference type="RefSeq" id="WP_126580095.1">
    <property type="nucleotide sequence ID" value="NZ_BIFR01000001.1"/>
</dbReference>
<organism evidence="1 2">
    <name type="scientific">Tengunoibacter tsumagoiensis</name>
    <dbReference type="NCBI Taxonomy" id="2014871"/>
    <lineage>
        <taxon>Bacteria</taxon>
        <taxon>Bacillati</taxon>
        <taxon>Chloroflexota</taxon>
        <taxon>Ktedonobacteria</taxon>
        <taxon>Ktedonobacterales</taxon>
        <taxon>Dictyobacteraceae</taxon>
        <taxon>Tengunoibacter</taxon>
    </lineage>
</organism>
<gene>
    <name evidence="1" type="ORF">KTT_23380</name>
</gene>
<evidence type="ECO:0000313" key="2">
    <source>
        <dbReference type="Proteomes" id="UP000287352"/>
    </source>
</evidence>
<proteinExistence type="predicted"/>
<dbReference type="OrthoDB" id="507467at2"/>
<keyword evidence="2" id="KW-1185">Reference proteome</keyword>
<reference evidence="2" key="1">
    <citation type="submission" date="2018-12" db="EMBL/GenBank/DDBJ databases">
        <title>Tengunoibacter tsumagoiensis gen. nov., sp. nov., Dictyobacter kobayashii sp. nov., D. alpinus sp. nov., and D. joshuensis sp. nov. and description of Dictyobacteraceae fam. nov. within the order Ktedonobacterales isolated from Tengu-no-mugimeshi.</title>
        <authorList>
            <person name="Wang C.M."/>
            <person name="Zheng Y."/>
            <person name="Sakai Y."/>
            <person name="Toyoda A."/>
            <person name="Minakuchi Y."/>
            <person name="Abe K."/>
            <person name="Yokota A."/>
            <person name="Yabe S."/>
        </authorList>
    </citation>
    <scope>NUCLEOTIDE SEQUENCE [LARGE SCALE GENOMIC DNA]</scope>
    <source>
        <strain evidence="2">Uno3</strain>
    </source>
</reference>